<dbReference type="PANTHER" id="PTHR47303:SF1">
    <property type="entry name" value="NF-KAPPA-B INHIBITOR BETA"/>
    <property type="match status" value="1"/>
</dbReference>
<keyword evidence="1" id="KW-0040">ANK repeat</keyword>
<feature type="repeat" description="ANK" evidence="1">
    <location>
        <begin position="238"/>
        <end position="258"/>
    </location>
</feature>
<evidence type="ECO:0000256" key="1">
    <source>
        <dbReference type="PROSITE-ProRule" id="PRU00023"/>
    </source>
</evidence>
<dbReference type="PROSITE" id="PS50297">
    <property type="entry name" value="ANK_REP_REGION"/>
    <property type="match status" value="1"/>
</dbReference>
<dbReference type="EMBL" id="WJXA01000003">
    <property type="protein sequence ID" value="KAF7148974.1"/>
    <property type="molecule type" value="Genomic_DNA"/>
</dbReference>
<evidence type="ECO:0008006" key="5">
    <source>
        <dbReference type="Google" id="ProtNLM"/>
    </source>
</evidence>
<evidence type="ECO:0000313" key="4">
    <source>
        <dbReference type="Proteomes" id="UP000626092"/>
    </source>
</evidence>
<feature type="region of interest" description="Disordered" evidence="2">
    <location>
        <begin position="401"/>
        <end position="434"/>
    </location>
</feature>
<dbReference type="SUPFAM" id="SSF48403">
    <property type="entry name" value="Ankyrin repeat"/>
    <property type="match status" value="1"/>
</dbReference>
<proteinExistence type="predicted"/>
<dbReference type="OrthoDB" id="8063676at2759"/>
<dbReference type="Pfam" id="PF12796">
    <property type="entry name" value="Ank_2"/>
    <property type="match status" value="1"/>
</dbReference>
<dbReference type="Proteomes" id="UP000626092">
    <property type="component" value="Unassembled WGS sequence"/>
</dbReference>
<dbReference type="InterPro" id="IPR002110">
    <property type="entry name" value="Ankyrin_rpt"/>
</dbReference>
<gene>
    <name evidence="3" type="ORF">RHSIM_Rhsim03G0102900</name>
</gene>
<dbReference type="AlphaFoldDB" id="A0A834HD71"/>
<sequence length="558" mass="63223">MASPSNISTSSPTEKYPCLTEFNVLDFVPKLLSQRDYKKWKMLMEGFIKKRGLIGFIDGTAKEEIDNQDYYKAWKRSDNLVQGWILATLTQDICLVMLGWETAKELWTQLEKMFDPTSSLWQYDEEEENRITRYLPLHKAIVKGDWDEATGIIQQHPAAVRAAITPLSETALHVAIRTGGRTHFVRMLLEKMTPHDVEHPVDYYRRTTLHWAAMCGTIEEAEMLVNKNSILPNVLDMEGSTPLHCAARYGRREMVLYLQGFTGEDILLAEENGAQYLCDLASGELYGEPIFPELTAAPLSFRHTLRPPPLSIHQPAADKWPDQKPQRLTPPRPPLHCIINSGTPPLLTAATAPHHHNYKPSASSPLQLLRYIPPPLLLRIKTPLLLLRYATAAPSSPPLLHLQNATHRLPSPPQSASPLAISDRQHSSATSRRISSASTPLLLLRSFTTADPPLPFATSRIPYNENIAALYHMESHGLSLRLFRRQTWPPCPYRRRYLYYTLKNDITMLSTDIALTLLERKPELASGERPLFDILVKKGSSFPSGNSFNFWHNLIYLG</sequence>
<accession>A0A834HD71</accession>
<protein>
    <recommendedName>
        <fullName evidence="5">Ankyrin repeat family protein</fullName>
    </recommendedName>
</protein>
<organism evidence="3 4">
    <name type="scientific">Rhododendron simsii</name>
    <name type="common">Sims's rhododendron</name>
    <dbReference type="NCBI Taxonomy" id="118357"/>
    <lineage>
        <taxon>Eukaryota</taxon>
        <taxon>Viridiplantae</taxon>
        <taxon>Streptophyta</taxon>
        <taxon>Embryophyta</taxon>
        <taxon>Tracheophyta</taxon>
        <taxon>Spermatophyta</taxon>
        <taxon>Magnoliopsida</taxon>
        <taxon>eudicotyledons</taxon>
        <taxon>Gunneridae</taxon>
        <taxon>Pentapetalae</taxon>
        <taxon>asterids</taxon>
        <taxon>Ericales</taxon>
        <taxon>Ericaceae</taxon>
        <taxon>Ericoideae</taxon>
        <taxon>Rhodoreae</taxon>
        <taxon>Rhododendron</taxon>
    </lineage>
</organism>
<dbReference type="PROSITE" id="PS50088">
    <property type="entry name" value="ANK_REPEAT"/>
    <property type="match status" value="1"/>
</dbReference>
<evidence type="ECO:0000313" key="3">
    <source>
        <dbReference type="EMBL" id="KAF7148974.1"/>
    </source>
</evidence>
<dbReference type="Gene3D" id="1.25.40.20">
    <property type="entry name" value="Ankyrin repeat-containing domain"/>
    <property type="match status" value="1"/>
</dbReference>
<name>A0A834HD71_RHOSS</name>
<keyword evidence="4" id="KW-1185">Reference proteome</keyword>
<evidence type="ECO:0000256" key="2">
    <source>
        <dbReference type="SAM" id="MobiDB-lite"/>
    </source>
</evidence>
<dbReference type="SMART" id="SM00248">
    <property type="entry name" value="ANK"/>
    <property type="match status" value="3"/>
</dbReference>
<dbReference type="PANTHER" id="PTHR47303">
    <property type="match status" value="1"/>
</dbReference>
<comment type="caution">
    <text evidence="3">The sequence shown here is derived from an EMBL/GenBank/DDBJ whole genome shotgun (WGS) entry which is preliminary data.</text>
</comment>
<feature type="compositionally biased region" description="Low complexity" evidence="2">
    <location>
        <begin position="416"/>
        <end position="434"/>
    </location>
</feature>
<reference evidence="3" key="1">
    <citation type="submission" date="2019-11" db="EMBL/GenBank/DDBJ databases">
        <authorList>
            <person name="Liu Y."/>
            <person name="Hou J."/>
            <person name="Li T.-Q."/>
            <person name="Guan C.-H."/>
            <person name="Wu X."/>
            <person name="Wu H.-Z."/>
            <person name="Ling F."/>
            <person name="Zhang R."/>
            <person name="Shi X.-G."/>
            <person name="Ren J.-P."/>
            <person name="Chen E.-F."/>
            <person name="Sun J.-M."/>
        </authorList>
    </citation>
    <scope>NUCLEOTIDE SEQUENCE</scope>
    <source>
        <strain evidence="3">Adult_tree_wgs_1</strain>
        <tissue evidence="3">Leaves</tissue>
    </source>
</reference>
<dbReference type="InterPro" id="IPR036770">
    <property type="entry name" value="Ankyrin_rpt-contain_sf"/>
</dbReference>